<dbReference type="Proteomes" id="UP000467840">
    <property type="component" value="Chromosome 7"/>
</dbReference>
<proteinExistence type="predicted"/>
<sequence>MKSCSFPLEPSKTHRQFLHNHIETQSFLPSKTSYDLHHHQGDGKKNDLKCITSKSTMTLLQSNNGQQLPVPAGDDAIKVVRDHIQEPSSDCASSKALQDDCCGRERLKRHRIDAAGSVWIPDIWGQEELLKDWIDCSAFDASLVPNRIMSARAALVEQGRRATSCSARLSIESRANESYRIRVSNARLGEEKTSKGPKLTNLLAK</sequence>
<reference evidence="1 2" key="1">
    <citation type="journal article" date="2020" name="Mol. Plant">
        <title>The Chromosome-Based Rubber Tree Genome Provides New Insights into Spurge Genome Evolution and Rubber Biosynthesis.</title>
        <authorList>
            <person name="Liu J."/>
            <person name="Shi C."/>
            <person name="Shi C.C."/>
            <person name="Li W."/>
            <person name="Zhang Q.J."/>
            <person name="Zhang Y."/>
            <person name="Li K."/>
            <person name="Lu H.F."/>
            <person name="Shi C."/>
            <person name="Zhu S.T."/>
            <person name="Xiao Z.Y."/>
            <person name="Nan H."/>
            <person name="Yue Y."/>
            <person name="Zhu X.G."/>
            <person name="Wu Y."/>
            <person name="Hong X.N."/>
            <person name="Fan G.Y."/>
            <person name="Tong Y."/>
            <person name="Zhang D."/>
            <person name="Mao C.L."/>
            <person name="Liu Y.L."/>
            <person name="Hao S.J."/>
            <person name="Liu W.Q."/>
            <person name="Lv M.Q."/>
            <person name="Zhang H.B."/>
            <person name="Liu Y."/>
            <person name="Hu-Tang G.R."/>
            <person name="Wang J.P."/>
            <person name="Wang J.H."/>
            <person name="Sun Y.H."/>
            <person name="Ni S.B."/>
            <person name="Chen W.B."/>
            <person name="Zhang X.C."/>
            <person name="Jiao Y.N."/>
            <person name="Eichler E.E."/>
            <person name="Li G.H."/>
            <person name="Liu X."/>
            <person name="Gao L.Z."/>
        </authorList>
    </citation>
    <scope>NUCLEOTIDE SEQUENCE [LARGE SCALE GENOMIC DNA]</scope>
    <source>
        <strain evidence="2">cv. GT1</strain>
        <tissue evidence="1">Leaf</tissue>
    </source>
</reference>
<dbReference type="CDD" id="cd22645">
    <property type="entry name" value="BIC1_CID"/>
    <property type="match status" value="1"/>
</dbReference>
<name>A0A6A6LA01_HEVBR</name>
<evidence type="ECO:0000313" key="1">
    <source>
        <dbReference type="EMBL" id="KAF2296469.1"/>
    </source>
</evidence>
<dbReference type="EMBL" id="JAAGAX010000013">
    <property type="protein sequence ID" value="KAF2296469.1"/>
    <property type="molecule type" value="Genomic_DNA"/>
</dbReference>
<comment type="caution">
    <text evidence="1">The sequence shown here is derived from an EMBL/GenBank/DDBJ whole genome shotgun (WGS) entry which is preliminary data.</text>
</comment>
<dbReference type="GO" id="GO:0009785">
    <property type="term" value="P:blue light signaling pathway"/>
    <property type="evidence" value="ECO:0007669"/>
    <property type="project" value="InterPro"/>
</dbReference>
<dbReference type="PANTHER" id="PTHR34207:SF2">
    <property type="entry name" value="PROTEIN BIC1"/>
    <property type="match status" value="1"/>
</dbReference>
<dbReference type="AlphaFoldDB" id="A0A6A6LA01"/>
<gene>
    <name evidence="1" type="ORF">GH714_038316</name>
</gene>
<evidence type="ECO:0008006" key="3">
    <source>
        <dbReference type="Google" id="ProtNLM"/>
    </source>
</evidence>
<evidence type="ECO:0000313" key="2">
    <source>
        <dbReference type="Proteomes" id="UP000467840"/>
    </source>
</evidence>
<dbReference type="InterPro" id="IPR040374">
    <property type="entry name" value="BIC"/>
</dbReference>
<protein>
    <recommendedName>
        <fullName evidence="3">Protein BIC1</fullName>
    </recommendedName>
</protein>
<organism evidence="1 2">
    <name type="scientific">Hevea brasiliensis</name>
    <name type="common">Para rubber tree</name>
    <name type="synonym">Siphonia brasiliensis</name>
    <dbReference type="NCBI Taxonomy" id="3981"/>
    <lineage>
        <taxon>Eukaryota</taxon>
        <taxon>Viridiplantae</taxon>
        <taxon>Streptophyta</taxon>
        <taxon>Embryophyta</taxon>
        <taxon>Tracheophyta</taxon>
        <taxon>Spermatophyta</taxon>
        <taxon>Magnoliopsida</taxon>
        <taxon>eudicotyledons</taxon>
        <taxon>Gunneridae</taxon>
        <taxon>Pentapetalae</taxon>
        <taxon>rosids</taxon>
        <taxon>fabids</taxon>
        <taxon>Malpighiales</taxon>
        <taxon>Euphorbiaceae</taxon>
        <taxon>Crotonoideae</taxon>
        <taxon>Micrandreae</taxon>
        <taxon>Hevea</taxon>
    </lineage>
</organism>
<accession>A0A6A6LA01</accession>
<keyword evidence="2" id="KW-1185">Reference proteome</keyword>
<dbReference type="PANTHER" id="PTHR34207">
    <property type="entry name" value="PROTEIN BIC1"/>
    <property type="match status" value="1"/>
</dbReference>